<dbReference type="SUPFAM" id="SSF102588">
    <property type="entry name" value="LmbE-like"/>
    <property type="match status" value="1"/>
</dbReference>
<comment type="caution">
    <text evidence="1">The sequence shown here is derived from an EMBL/GenBank/DDBJ whole genome shotgun (WGS) entry which is preliminary data.</text>
</comment>
<dbReference type="AlphaFoldDB" id="A0A0G0T4B4"/>
<dbReference type="PANTHER" id="PTHR12993:SF11">
    <property type="entry name" value="N-ACETYLGLUCOSAMINYL-PHOSPHATIDYLINOSITOL DE-N-ACETYLASE"/>
    <property type="match status" value="1"/>
</dbReference>
<dbReference type="Proteomes" id="UP000034664">
    <property type="component" value="Unassembled WGS sequence"/>
</dbReference>
<dbReference type="InterPro" id="IPR003737">
    <property type="entry name" value="GlcNAc_PI_deacetylase-related"/>
</dbReference>
<accession>A0A0G0T4B4</accession>
<evidence type="ECO:0000313" key="2">
    <source>
        <dbReference type="Proteomes" id="UP000034664"/>
    </source>
</evidence>
<protein>
    <submittedName>
        <fullName evidence="1">N-acetylglucosaminylphosphatidylinositol deacetylase</fullName>
    </submittedName>
</protein>
<evidence type="ECO:0000313" key="1">
    <source>
        <dbReference type="EMBL" id="KKR71903.1"/>
    </source>
</evidence>
<dbReference type="Pfam" id="PF02585">
    <property type="entry name" value="PIG-L"/>
    <property type="match status" value="1"/>
</dbReference>
<sequence length="214" mass="24240">MKTKKVLLVFSHPDDESFGPGGTIALWAKTKGEIGNNHTNDKTELIREKELKKAAEILGIKKVNFLGYKDGHISNCHIPQLAQKISAKINQFKPHVIMTFNLNGVSGHLDHVAVANATTSAFDKTGFAEKLYYYSLPKAYTDTIEDYFIHFPDGSEDHEFDEIVNISDVWDTKIAAMMAHESQKEDIDRILAGYKKFPQKKDHFMVRIRKAKNS</sequence>
<gene>
    <name evidence="1" type="ORF">UU14_C0016G0023</name>
</gene>
<dbReference type="GO" id="GO:0016811">
    <property type="term" value="F:hydrolase activity, acting on carbon-nitrogen (but not peptide) bonds, in linear amides"/>
    <property type="evidence" value="ECO:0007669"/>
    <property type="project" value="TreeGrafter"/>
</dbReference>
<dbReference type="EMBL" id="LBZM01000016">
    <property type="protein sequence ID" value="KKR71903.1"/>
    <property type="molecule type" value="Genomic_DNA"/>
</dbReference>
<dbReference type="Gene3D" id="3.40.50.10320">
    <property type="entry name" value="LmbE-like"/>
    <property type="match status" value="1"/>
</dbReference>
<reference evidence="1 2" key="1">
    <citation type="journal article" date="2015" name="Nature">
        <title>rRNA introns, odd ribosomes, and small enigmatic genomes across a large radiation of phyla.</title>
        <authorList>
            <person name="Brown C.T."/>
            <person name="Hug L.A."/>
            <person name="Thomas B.C."/>
            <person name="Sharon I."/>
            <person name="Castelle C.J."/>
            <person name="Singh A."/>
            <person name="Wilkins M.J."/>
            <person name="Williams K.H."/>
            <person name="Banfield J.F."/>
        </authorList>
    </citation>
    <scope>NUCLEOTIDE SEQUENCE [LARGE SCALE GENOMIC DNA]</scope>
</reference>
<proteinExistence type="predicted"/>
<organism evidence="1 2">
    <name type="scientific">Candidatus Roizmanbacteria bacterium GW2011_GWB1_40_7</name>
    <dbReference type="NCBI Taxonomy" id="1618482"/>
    <lineage>
        <taxon>Bacteria</taxon>
        <taxon>Candidatus Roizmaniibacteriota</taxon>
    </lineage>
</organism>
<name>A0A0G0T4B4_9BACT</name>
<dbReference type="InterPro" id="IPR024078">
    <property type="entry name" value="LmbE-like_dom_sf"/>
</dbReference>
<dbReference type="PANTHER" id="PTHR12993">
    <property type="entry name" value="N-ACETYLGLUCOSAMINYL-PHOSPHATIDYLINOSITOL DE-N-ACETYLASE-RELATED"/>
    <property type="match status" value="1"/>
</dbReference>